<accession>A0A2S5KVU6</accession>
<evidence type="ECO:0000313" key="3">
    <source>
        <dbReference type="Proteomes" id="UP000238196"/>
    </source>
</evidence>
<dbReference type="SUPFAM" id="SSF109604">
    <property type="entry name" value="HD-domain/PDEase-like"/>
    <property type="match status" value="1"/>
</dbReference>
<dbReference type="PROSITE" id="PS51832">
    <property type="entry name" value="HD_GYP"/>
    <property type="match status" value="1"/>
</dbReference>
<gene>
    <name evidence="2" type="ORF">C4K68_02940</name>
</gene>
<dbReference type="OrthoDB" id="5291169at2"/>
<proteinExistence type="predicted"/>
<dbReference type="CDD" id="cd00077">
    <property type="entry name" value="HDc"/>
    <property type="match status" value="1"/>
</dbReference>
<dbReference type="InterPro" id="IPR037522">
    <property type="entry name" value="HD_GYP_dom"/>
</dbReference>
<dbReference type="PANTHER" id="PTHR43155">
    <property type="entry name" value="CYCLIC DI-GMP PHOSPHODIESTERASE PA4108-RELATED"/>
    <property type="match status" value="1"/>
</dbReference>
<dbReference type="EMBL" id="PRLP01000009">
    <property type="protein sequence ID" value="PPC78815.1"/>
    <property type="molecule type" value="Genomic_DNA"/>
</dbReference>
<dbReference type="Proteomes" id="UP000238196">
    <property type="component" value="Unassembled WGS sequence"/>
</dbReference>
<dbReference type="Gene3D" id="1.10.3210.10">
    <property type="entry name" value="Hypothetical protein af1432"/>
    <property type="match status" value="1"/>
</dbReference>
<evidence type="ECO:0000259" key="1">
    <source>
        <dbReference type="PROSITE" id="PS51832"/>
    </source>
</evidence>
<dbReference type="InterPro" id="IPR003607">
    <property type="entry name" value="HD/PDEase_dom"/>
</dbReference>
<dbReference type="GO" id="GO:0008081">
    <property type="term" value="F:phosphoric diester hydrolase activity"/>
    <property type="evidence" value="ECO:0007669"/>
    <property type="project" value="UniProtKB-ARBA"/>
</dbReference>
<comment type="caution">
    <text evidence="2">The sequence shown here is derived from an EMBL/GenBank/DDBJ whole genome shotgun (WGS) entry which is preliminary data.</text>
</comment>
<protein>
    <submittedName>
        <fullName evidence="2">Phosphohydrolase</fullName>
    </submittedName>
</protein>
<reference evidence="2 3" key="1">
    <citation type="submission" date="2018-02" db="EMBL/GenBank/DDBJ databases">
        <title>novel marine gammaproteobacteria from coastal saline agro ecosystem.</title>
        <authorList>
            <person name="Krishnan R."/>
            <person name="Ramesh Kumar N."/>
        </authorList>
    </citation>
    <scope>NUCLEOTIDE SEQUENCE [LARGE SCALE GENOMIC DNA]</scope>
    <source>
        <strain evidence="2 3">228</strain>
    </source>
</reference>
<feature type="domain" description="HD-GYP" evidence="1">
    <location>
        <begin position="1"/>
        <end position="201"/>
    </location>
</feature>
<dbReference type="Pfam" id="PF13487">
    <property type="entry name" value="HD_5"/>
    <property type="match status" value="1"/>
</dbReference>
<sequence>MENIRHFSRWLSRAIEQRDLYTEQHGERVGALAMAVGKACGLSSHDLQMLNLSAALHDVGKIGIPDQVLLKPGKLTEDEYELMKQHTAKGEYIILGCAEYSDDIDAVRQIASAVRHHHEYFNGEGYPDRISGEDIPYLSRIVGIVDSFDAMATRRVYQNQRPVHLIMSELEKEAGSKHDPYILRVFFEILNKGHFPFTPVA</sequence>
<dbReference type="PANTHER" id="PTHR43155:SF2">
    <property type="entry name" value="CYCLIC DI-GMP PHOSPHODIESTERASE PA4108"/>
    <property type="match status" value="1"/>
</dbReference>
<dbReference type="AlphaFoldDB" id="A0A2S5KVU6"/>
<evidence type="ECO:0000313" key="2">
    <source>
        <dbReference type="EMBL" id="PPC78815.1"/>
    </source>
</evidence>
<name>A0A2S5KVU6_9PROT</name>
<organism evidence="2 3">
    <name type="scientific">Proteobacteria bacterium 228</name>
    <dbReference type="NCBI Taxonomy" id="2083153"/>
    <lineage>
        <taxon>Bacteria</taxon>
        <taxon>Pseudomonadati</taxon>
        <taxon>Pseudomonadota</taxon>
    </lineage>
</organism>